<evidence type="ECO:0000256" key="1">
    <source>
        <dbReference type="ARBA" id="ARBA00001933"/>
    </source>
</evidence>
<gene>
    <name evidence="10" type="primary">sbnA</name>
    <name evidence="10" type="ORF">Q31a_19200</name>
</gene>
<dbReference type="GO" id="GO:0016765">
    <property type="term" value="F:transferase activity, transferring alkyl or aryl (other than methyl) groups"/>
    <property type="evidence" value="ECO:0007669"/>
    <property type="project" value="UniProtKB-ARBA"/>
</dbReference>
<evidence type="ECO:0000256" key="5">
    <source>
        <dbReference type="ARBA" id="ARBA00012331"/>
    </source>
</evidence>
<evidence type="ECO:0000256" key="8">
    <source>
        <dbReference type="ARBA" id="ARBA00022898"/>
    </source>
</evidence>
<dbReference type="PANTHER" id="PTHR10314">
    <property type="entry name" value="CYSTATHIONINE BETA-SYNTHASE"/>
    <property type="match status" value="1"/>
</dbReference>
<accession>A0A518G4T4</accession>
<dbReference type="InterPro" id="IPR023927">
    <property type="entry name" value="SbnA"/>
</dbReference>
<keyword evidence="8" id="KW-0663">Pyridoxal phosphate</keyword>
<comment type="cofactor">
    <cofactor evidence="1">
        <name>pyridoxal 5'-phosphate</name>
        <dbReference type="ChEBI" id="CHEBI:597326"/>
    </cofactor>
</comment>
<organism evidence="10 11">
    <name type="scientific">Aureliella helgolandensis</name>
    <dbReference type="NCBI Taxonomy" id="2527968"/>
    <lineage>
        <taxon>Bacteria</taxon>
        <taxon>Pseudomonadati</taxon>
        <taxon>Planctomycetota</taxon>
        <taxon>Planctomycetia</taxon>
        <taxon>Pirellulales</taxon>
        <taxon>Pirellulaceae</taxon>
        <taxon>Aureliella</taxon>
    </lineage>
</organism>
<dbReference type="EC" id="2.5.1.140" evidence="5"/>
<keyword evidence="11" id="KW-1185">Reference proteome</keyword>
<proteinExistence type="inferred from homology"/>
<keyword evidence="7" id="KW-0808">Transferase</keyword>
<dbReference type="Pfam" id="PF00291">
    <property type="entry name" value="PALP"/>
    <property type="match status" value="1"/>
</dbReference>
<dbReference type="InterPro" id="IPR001216">
    <property type="entry name" value="P-phosphate_BS"/>
</dbReference>
<dbReference type="CDD" id="cd01561">
    <property type="entry name" value="CBS_like"/>
    <property type="match status" value="1"/>
</dbReference>
<evidence type="ECO:0000256" key="6">
    <source>
        <dbReference type="ARBA" id="ARBA00016985"/>
    </source>
</evidence>
<dbReference type="KEGG" id="ahel:Q31a_19200"/>
<comment type="similarity">
    <text evidence="3">Belongs to the cysteine synthase/cystathionine beta-synthase family. SbnA subfamily.</text>
</comment>
<dbReference type="GO" id="GO:0006535">
    <property type="term" value="P:cysteine biosynthetic process from serine"/>
    <property type="evidence" value="ECO:0007669"/>
    <property type="project" value="InterPro"/>
</dbReference>
<dbReference type="PROSITE" id="PS00901">
    <property type="entry name" value="CYS_SYNTHASE"/>
    <property type="match status" value="1"/>
</dbReference>
<evidence type="ECO:0000256" key="3">
    <source>
        <dbReference type="ARBA" id="ARBA00008519"/>
    </source>
</evidence>
<feature type="domain" description="Tryptophan synthase beta chain-like PALP" evidence="9">
    <location>
        <begin position="18"/>
        <end position="303"/>
    </location>
</feature>
<sequence>MMIIPPSLPDAPVAEGILNTVGHTPLVRFGRFLDEPSVELFAKLEAMNPGGSAKDRPALQMLNHAIAAGEIDESTTIVESSSGNMGIGLAQACRYYGLQLICVVDPHAQPQNIAIMRALGAQIEQVSEPFGGSYLSARLMRVRQLLHSTPASFWPNQYANLQNPQAHFEGTIREIDEALNGDFDFLFVATSSTGTARGCRDYLRSKGRNVKVVAVDAEGSVLFGGKLGERLIPGLGAGRKPRLAKDQTFDEVRRVSDFDCVVGCRRAADREAVLVGGSAGGVLEVVRSMQSELMGRRCVAILHDSGARYMDTVYNDDWVQSKLGVAPEQLAARVSMHGDMLQAM</sequence>
<protein>
    <recommendedName>
        <fullName evidence="6">N-(2-amino-2-carboxyethyl)-L-glutamate synthase</fullName>
        <ecNumber evidence="5">2.5.1.140</ecNumber>
    </recommendedName>
</protein>
<dbReference type="OrthoDB" id="9808024at2"/>
<dbReference type="AlphaFoldDB" id="A0A518G4T4"/>
<evidence type="ECO:0000259" key="9">
    <source>
        <dbReference type="Pfam" id="PF00291"/>
    </source>
</evidence>
<dbReference type="InterPro" id="IPR001926">
    <property type="entry name" value="TrpB-like_PALP"/>
</dbReference>
<dbReference type="NCBIfam" id="TIGR03945">
    <property type="entry name" value="PLP_SbnA_fam"/>
    <property type="match status" value="1"/>
</dbReference>
<dbReference type="InterPro" id="IPR050214">
    <property type="entry name" value="Cys_Synth/Cystath_Beta-Synth"/>
</dbReference>
<reference evidence="10 11" key="1">
    <citation type="submission" date="2019-02" db="EMBL/GenBank/DDBJ databases">
        <title>Deep-cultivation of Planctomycetes and their phenomic and genomic characterization uncovers novel biology.</title>
        <authorList>
            <person name="Wiegand S."/>
            <person name="Jogler M."/>
            <person name="Boedeker C."/>
            <person name="Pinto D."/>
            <person name="Vollmers J."/>
            <person name="Rivas-Marin E."/>
            <person name="Kohn T."/>
            <person name="Peeters S.H."/>
            <person name="Heuer A."/>
            <person name="Rast P."/>
            <person name="Oberbeckmann S."/>
            <person name="Bunk B."/>
            <person name="Jeske O."/>
            <person name="Meyerdierks A."/>
            <person name="Storesund J.E."/>
            <person name="Kallscheuer N."/>
            <person name="Luecker S."/>
            <person name="Lage O.M."/>
            <person name="Pohl T."/>
            <person name="Merkel B.J."/>
            <person name="Hornburger P."/>
            <person name="Mueller R.-W."/>
            <person name="Bruemmer F."/>
            <person name="Labrenz M."/>
            <person name="Spormann A.M."/>
            <person name="Op den Camp H."/>
            <person name="Overmann J."/>
            <person name="Amann R."/>
            <person name="Jetten M.S.M."/>
            <person name="Mascher T."/>
            <person name="Medema M.H."/>
            <person name="Devos D.P."/>
            <person name="Kaster A.-K."/>
            <person name="Ovreas L."/>
            <person name="Rohde M."/>
            <person name="Galperin M.Y."/>
            <person name="Jogler C."/>
        </authorList>
    </citation>
    <scope>NUCLEOTIDE SEQUENCE [LARGE SCALE GENOMIC DNA]</scope>
    <source>
        <strain evidence="10 11">Q31a</strain>
    </source>
</reference>
<dbReference type="SUPFAM" id="SSF53686">
    <property type="entry name" value="Tryptophan synthase beta subunit-like PLP-dependent enzymes"/>
    <property type="match status" value="1"/>
</dbReference>
<dbReference type="Proteomes" id="UP000318017">
    <property type="component" value="Chromosome"/>
</dbReference>
<dbReference type="RefSeq" id="WP_145076660.1">
    <property type="nucleotide sequence ID" value="NZ_CP036298.1"/>
</dbReference>
<evidence type="ECO:0000313" key="11">
    <source>
        <dbReference type="Proteomes" id="UP000318017"/>
    </source>
</evidence>
<dbReference type="EMBL" id="CP036298">
    <property type="protein sequence ID" value="QDV23617.1"/>
    <property type="molecule type" value="Genomic_DNA"/>
</dbReference>
<evidence type="ECO:0000256" key="4">
    <source>
        <dbReference type="ARBA" id="ARBA00011738"/>
    </source>
</evidence>
<name>A0A518G4T4_9BACT</name>
<evidence type="ECO:0000256" key="7">
    <source>
        <dbReference type="ARBA" id="ARBA00022679"/>
    </source>
</evidence>
<evidence type="ECO:0000256" key="2">
    <source>
        <dbReference type="ARBA" id="ARBA00004924"/>
    </source>
</evidence>
<comment type="pathway">
    <text evidence="2">Siderophore biosynthesis.</text>
</comment>
<comment type="subunit">
    <text evidence="4">Homodimer.</text>
</comment>
<dbReference type="Gene3D" id="3.40.50.1100">
    <property type="match status" value="2"/>
</dbReference>
<evidence type="ECO:0000313" key="10">
    <source>
        <dbReference type="EMBL" id="QDV23617.1"/>
    </source>
</evidence>
<dbReference type="InterPro" id="IPR036052">
    <property type="entry name" value="TrpB-like_PALP_sf"/>
</dbReference>